<reference evidence="3" key="1">
    <citation type="submission" date="2018-11" db="EMBL/GenBank/DDBJ databases">
        <title>Proposal to divide the Flavobacteriaceae and reorganize its genera based on Amino Acid Identity values calculated from whole genome sequences.</title>
        <authorList>
            <person name="Nicholson A.C."/>
            <person name="Gulvik C.A."/>
            <person name="Whitney A.M."/>
            <person name="Sheth M."/>
            <person name="Batra D."/>
            <person name="Pryor J."/>
            <person name="Bernardet J.-F."/>
            <person name="Hugo C."/>
            <person name="Kampfer P."/>
            <person name="Newman J.D."/>
            <person name="McQuiston J.R."/>
        </authorList>
    </citation>
    <scope>NUCLEOTIDE SEQUENCE [LARGE SCALE GENOMIC DNA]</scope>
    <source>
        <strain evidence="3">H6466</strain>
    </source>
</reference>
<gene>
    <name evidence="1" type="ORF">EIB74_02090</name>
    <name evidence="2" type="ORF">EIB75_01195</name>
</gene>
<dbReference type="EMBL" id="CP034160">
    <property type="protein sequence ID" value="AZI53955.1"/>
    <property type="molecule type" value="Genomic_DNA"/>
</dbReference>
<dbReference type="EMBL" id="CP034161">
    <property type="protein sequence ID" value="AZI38820.1"/>
    <property type="molecule type" value="Genomic_DNA"/>
</dbReference>
<evidence type="ECO:0000313" key="4">
    <source>
        <dbReference type="Proteomes" id="UP000281810"/>
    </source>
</evidence>
<accession>A0A3G8ZB73</accession>
<protein>
    <submittedName>
        <fullName evidence="2">Uncharacterized protein</fullName>
    </submittedName>
</protein>
<evidence type="ECO:0000313" key="2">
    <source>
        <dbReference type="EMBL" id="AZI53955.1"/>
    </source>
</evidence>
<dbReference type="Proteomes" id="UP000281810">
    <property type="component" value="Chromosome"/>
</dbReference>
<dbReference type="AlphaFoldDB" id="A0A3G8ZB73"/>
<keyword evidence="4" id="KW-1185">Reference proteome</keyword>
<reference evidence="4" key="3">
    <citation type="submission" date="2018-11" db="EMBL/GenBank/DDBJ databases">
        <title>Proposal to divide the Flavobacteriaceae and reorganize its genera based on Amino Acid Identity values calculated from whole genome sequences.</title>
        <authorList>
            <person name="Nicholson A.C."/>
            <person name="Gulvik C.A."/>
            <person name="Whitney A.M."/>
            <person name="Humrighouse B.W."/>
            <person name="Bell M."/>
            <person name="Holmes B."/>
            <person name="Steigerwalt A.B."/>
            <person name="Villarma A."/>
            <person name="Sheth M."/>
            <person name="Batra D."/>
            <person name="Pryor J."/>
            <person name="Bernardet J.-F."/>
            <person name="Hugo C."/>
            <person name="Kampfer P."/>
            <person name="Newman J.D."/>
            <person name="McQuiston J.R."/>
        </authorList>
    </citation>
    <scope>NUCLEOTIDE SEQUENCE [LARGE SCALE GENOMIC DNA]</scope>
    <source>
        <strain evidence="4">F5649</strain>
    </source>
</reference>
<dbReference type="RefSeq" id="WP_124801133.1">
    <property type="nucleotide sequence ID" value="NZ_CP034160.1"/>
</dbReference>
<dbReference type="OrthoDB" id="9965427at2"/>
<dbReference type="KEGG" id="eva:EIB75_01195"/>
<accession>A0A3G8Y0V4</accession>
<sequence length="130" mass="15496">MFAILYEANSSGFYLGMDNTLESAETRFRKITDDLLEKINNEKTNNSEKFFEMYGVFNIAIFCTDYECYKITTHKNQILNYKSIFQLVDFCLYIIEIDNKFCPIQMKRNENYFYYSNNTHIEGALELIMN</sequence>
<dbReference type="Proteomes" id="UP000272316">
    <property type="component" value="Chromosome"/>
</dbReference>
<evidence type="ECO:0000313" key="3">
    <source>
        <dbReference type="Proteomes" id="UP000272316"/>
    </source>
</evidence>
<proteinExistence type="predicted"/>
<organism evidence="2 3">
    <name type="scientific">Epilithonimonas vandammei</name>
    <dbReference type="NCBI Taxonomy" id="2487072"/>
    <lineage>
        <taxon>Bacteria</taxon>
        <taxon>Pseudomonadati</taxon>
        <taxon>Bacteroidota</taxon>
        <taxon>Flavobacteriia</taxon>
        <taxon>Flavobacteriales</taxon>
        <taxon>Weeksellaceae</taxon>
        <taxon>Chryseobacterium group</taxon>
        <taxon>Epilithonimonas</taxon>
    </lineage>
</organism>
<evidence type="ECO:0000313" key="1">
    <source>
        <dbReference type="EMBL" id="AZI38820.1"/>
    </source>
</evidence>
<name>A0A3G8ZB73_9FLAO</name>
<reference evidence="2" key="2">
    <citation type="submission" date="2018-11" db="EMBL/GenBank/DDBJ databases">
        <title>Proposal to divide the Flavobacteriaceae and reorganize its genera based on Amino Acid Identity values calculated from whole genome sequences.</title>
        <authorList>
            <person name="Nicholson A.C."/>
            <person name="Gulvik C.A."/>
            <person name="Whitney A.M."/>
            <person name="Humrighouse B.W."/>
            <person name="Bell M."/>
            <person name="Holmes B."/>
            <person name="Steigerwalt A."/>
            <person name="Villarma A."/>
            <person name="Sheth M."/>
            <person name="Batra D."/>
            <person name="Pryor J."/>
            <person name="Bernardet J.-F."/>
            <person name="Hugo C."/>
            <person name="Kampfer P."/>
            <person name="Newman J."/>
            <person name="Mcquiston J.R."/>
        </authorList>
    </citation>
    <scope>NUCLEOTIDE SEQUENCE [LARGE SCALE GENOMIC DNA]</scope>
    <source>
        <strain evidence="1">F5649</strain>
        <strain evidence="2">H6466</strain>
    </source>
</reference>